<comment type="similarity">
    <text evidence="1">Belongs to the class IV-like SAM-binding methyltransferase superfamily.</text>
</comment>
<reference evidence="2" key="1">
    <citation type="submission" date="2015-11" db="EMBL/GenBank/DDBJ databases">
        <title>De novo transcriptome assembly of four potential Pierce s Disease insect vectors from Arizona vineyards.</title>
        <authorList>
            <person name="Tassone E.E."/>
        </authorList>
    </citation>
    <scope>NUCLEOTIDE SEQUENCE</scope>
</reference>
<dbReference type="PANTHER" id="PTHR12150:SF13">
    <property type="entry name" value="METHYLTRANSFERASE C9ORF114-RELATED"/>
    <property type="match status" value="1"/>
</dbReference>
<dbReference type="SUPFAM" id="SSF50249">
    <property type="entry name" value="Nucleic acid-binding proteins"/>
    <property type="match status" value="1"/>
</dbReference>
<evidence type="ECO:0000256" key="1">
    <source>
        <dbReference type="ARBA" id="ARBA00009841"/>
    </source>
</evidence>
<name>A0A1B6H6P7_9HEMI</name>
<dbReference type="InterPro" id="IPR029028">
    <property type="entry name" value="Alpha/beta_knot_MTases"/>
</dbReference>
<dbReference type="PANTHER" id="PTHR12150">
    <property type="entry name" value="CLASS IV SAM-BINDING METHYLTRANSFERASE-RELATED"/>
    <property type="match status" value="1"/>
</dbReference>
<dbReference type="Pfam" id="PF02598">
    <property type="entry name" value="Methyltrn_RNA_3"/>
    <property type="match status" value="1"/>
</dbReference>
<dbReference type="AlphaFoldDB" id="A0A1B6H6P7"/>
<evidence type="ECO:0000313" key="2">
    <source>
        <dbReference type="EMBL" id="JAS70385.1"/>
    </source>
</evidence>
<gene>
    <name evidence="2" type="ORF">g.5266</name>
</gene>
<proteinExistence type="inferred from homology"/>
<protein>
    <submittedName>
        <fullName evidence="2">Uncharacterized protein</fullName>
    </submittedName>
</protein>
<dbReference type="SUPFAM" id="SSF75217">
    <property type="entry name" value="alpha/beta knot"/>
    <property type="match status" value="1"/>
</dbReference>
<dbReference type="Gene3D" id="3.40.1280.10">
    <property type="match status" value="1"/>
</dbReference>
<dbReference type="InterPro" id="IPR003750">
    <property type="entry name" value="Put_MeTrfase-C9orf114-like"/>
</dbReference>
<organism evidence="2">
    <name type="scientific">Homalodisca liturata</name>
    <dbReference type="NCBI Taxonomy" id="320908"/>
    <lineage>
        <taxon>Eukaryota</taxon>
        <taxon>Metazoa</taxon>
        <taxon>Ecdysozoa</taxon>
        <taxon>Arthropoda</taxon>
        <taxon>Hexapoda</taxon>
        <taxon>Insecta</taxon>
        <taxon>Pterygota</taxon>
        <taxon>Neoptera</taxon>
        <taxon>Paraneoptera</taxon>
        <taxon>Hemiptera</taxon>
        <taxon>Auchenorrhyncha</taxon>
        <taxon>Membracoidea</taxon>
        <taxon>Cicadellidae</taxon>
        <taxon>Cicadellinae</taxon>
        <taxon>Proconiini</taxon>
        <taxon>Homalodisca</taxon>
    </lineage>
</organism>
<dbReference type="EMBL" id="GECU01037321">
    <property type="protein sequence ID" value="JAS70385.1"/>
    <property type="molecule type" value="Transcribed_RNA"/>
</dbReference>
<dbReference type="InterPro" id="IPR029026">
    <property type="entry name" value="tRNA_m1G_MTases_N"/>
</dbReference>
<accession>A0A1B6H6P7</accession>
<sequence>MSPITQKQTFKNLNIEKKQERKKWKEQKLLKAAAEFKKELEDVSTNENTEVEDVSPYEDRVNGNLPHRICPPYTISIAVPGSILDNAQTSELRTYLAGQVARAASIYCVDEVIVFDDGSTQQDGVHRLGENSCSQFAKLLQYLECPQYLRKHLFPLHKDLQYAGLLNPLDAPHHLRQTDDFPYREGVVSHHLVRQGKGSYVNVGLLRDVCIDKALTPGIRVTVNMLPQKKGTKKRYGVVVPPSQPRTELGVYWGYSVRLAKSLSNVFAKAPYQEGYDLTIGTSDKGSLLEDCDDSEFSNFKHILIVFGGLDGLESTLECDENLSINNVSLLFDKYLNTCPNQGSRTIRTEEAILISLAQITAKLSKSVVY</sequence>
<dbReference type="Gene3D" id="2.40.50.140">
    <property type="entry name" value="Nucleic acid-binding proteins"/>
    <property type="match status" value="1"/>
</dbReference>
<dbReference type="InterPro" id="IPR012340">
    <property type="entry name" value="NA-bd_OB-fold"/>
</dbReference>
<dbReference type="CDD" id="cd18086">
    <property type="entry name" value="HsC9orf114-like"/>
    <property type="match status" value="1"/>
</dbReference>